<keyword evidence="3 9" id="KW-0863">Zinc-finger</keyword>
<comment type="caution">
    <text evidence="11">The sequence shown here is derived from an EMBL/GenBank/DDBJ whole genome shotgun (WGS) entry which is preliminary data.</text>
</comment>
<evidence type="ECO:0000259" key="10">
    <source>
        <dbReference type="PROSITE" id="PS50114"/>
    </source>
</evidence>
<dbReference type="GO" id="GO:0006355">
    <property type="term" value="P:regulation of DNA-templated transcription"/>
    <property type="evidence" value="ECO:0007669"/>
    <property type="project" value="InterPro"/>
</dbReference>
<dbReference type="Gene3D" id="3.30.50.10">
    <property type="entry name" value="Erythroid Transcription Factor GATA-1, subunit A"/>
    <property type="match status" value="1"/>
</dbReference>
<evidence type="ECO:0000256" key="2">
    <source>
        <dbReference type="ARBA" id="ARBA00022723"/>
    </source>
</evidence>
<dbReference type="GO" id="GO:0030154">
    <property type="term" value="P:cell differentiation"/>
    <property type="evidence" value="ECO:0007669"/>
    <property type="project" value="TreeGrafter"/>
</dbReference>
<evidence type="ECO:0000313" key="12">
    <source>
        <dbReference type="Proteomes" id="UP001237642"/>
    </source>
</evidence>
<keyword evidence="4" id="KW-0862">Zinc</keyword>
<feature type="domain" description="GATA-type" evidence="10">
    <location>
        <begin position="237"/>
        <end position="274"/>
    </location>
</feature>
<evidence type="ECO:0000256" key="8">
    <source>
        <dbReference type="ARBA" id="ARBA00023163"/>
    </source>
</evidence>
<dbReference type="FunFam" id="3.30.50.10:FF:000018">
    <property type="entry name" value="GATA transcription factor"/>
    <property type="match status" value="1"/>
</dbReference>
<reference evidence="11" key="1">
    <citation type="submission" date="2023-02" db="EMBL/GenBank/DDBJ databases">
        <title>Genome of toxic invasive species Heracleum sosnowskyi carries increased number of genes despite the absence of recent whole-genome duplications.</title>
        <authorList>
            <person name="Schelkunov M."/>
            <person name="Shtratnikova V."/>
            <person name="Makarenko M."/>
            <person name="Klepikova A."/>
            <person name="Omelchenko D."/>
            <person name="Novikova G."/>
            <person name="Obukhova E."/>
            <person name="Bogdanov V."/>
            <person name="Penin A."/>
            <person name="Logacheva M."/>
        </authorList>
    </citation>
    <scope>NUCLEOTIDE SEQUENCE</scope>
    <source>
        <strain evidence="11">Hsosn_3</strain>
        <tissue evidence="11">Leaf</tissue>
    </source>
</reference>
<dbReference type="Pfam" id="PF00320">
    <property type="entry name" value="GATA"/>
    <property type="match status" value="1"/>
</dbReference>
<dbReference type="EMBL" id="JAUIZM010000003">
    <property type="protein sequence ID" value="KAK1394971.1"/>
    <property type="molecule type" value="Genomic_DNA"/>
</dbReference>
<dbReference type="PROSITE" id="PS00344">
    <property type="entry name" value="GATA_ZN_FINGER_1"/>
    <property type="match status" value="1"/>
</dbReference>
<evidence type="ECO:0000256" key="6">
    <source>
        <dbReference type="ARBA" id="ARBA00023125"/>
    </source>
</evidence>
<dbReference type="GO" id="GO:0005634">
    <property type="term" value="C:nucleus"/>
    <property type="evidence" value="ECO:0007669"/>
    <property type="project" value="TreeGrafter"/>
</dbReference>
<evidence type="ECO:0000313" key="11">
    <source>
        <dbReference type="EMBL" id="KAK1394971.1"/>
    </source>
</evidence>
<keyword evidence="5" id="KW-0805">Transcription regulation</keyword>
<dbReference type="SUPFAM" id="SSF57716">
    <property type="entry name" value="Glucocorticoid receptor-like (DNA-binding domain)"/>
    <property type="match status" value="1"/>
</dbReference>
<dbReference type="GO" id="GO:0043565">
    <property type="term" value="F:sequence-specific DNA binding"/>
    <property type="evidence" value="ECO:0007669"/>
    <property type="project" value="InterPro"/>
</dbReference>
<evidence type="ECO:0000256" key="7">
    <source>
        <dbReference type="ARBA" id="ARBA00023159"/>
    </source>
</evidence>
<dbReference type="InterPro" id="IPR000679">
    <property type="entry name" value="Znf_GATA"/>
</dbReference>
<name>A0AAD8J0B6_9APIA</name>
<gene>
    <name evidence="11" type="ORF">POM88_014027</name>
</gene>
<keyword evidence="12" id="KW-1185">Reference proteome</keyword>
<keyword evidence="6" id="KW-0238">DNA-binding</keyword>
<organism evidence="11 12">
    <name type="scientific">Heracleum sosnowskyi</name>
    <dbReference type="NCBI Taxonomy" id="360622"/>
    <lineage>
        <taxon>Eukaryota</taxon>
        <taxon>Viridiplantae</taxon>
        <taxon>Streptophyta</taxon>
        <taxon>Embryophyta</taxon>
        <taxon>Tracheophyta</taxon>
        <taxon>Spermatophyta</taxon>
        <taxon>Magnoliopsida</taxon>
        <taxon>eudicotyledons</taxon>
        <taxon>Gunneridae</taxon>
        <taxon>Pentapetalae</taxon>
        <taxon>asterids</taxon>
        <taxon>campanulids</taxon>
        <taxon>Apiales</taxon>
        <taxon>Apiaceae</taxon>
        <taxon>Apioideae</taxon>
        <taxon>apioid superclade</taxon>
        <taxon>Tordylieae</taxon>
        <taxon>Tordyliinae</taxon>
        <taxon>Heracleum</taxon>
    </lineage>
</organism>
<dbReference type="GO" id="GO:0008270">
    <property type="term" value="F:zinc ion binding"/>
    <property type="evidence" value="ECO:0007669"/>
    <property type="project" value="UniProtKB-KW"/>
</dbReference>
<keyword evidence="8" id="KW-0804">Transcription</keyword>
<evidence type="ECO:0000256" key="9">
    <source>
        <dbReference type="PROSITE-ProRule" id="PRU00094"/>
    </source>
</evidence>
<evidence type="ECO:0000256" key="5">
    <source>
        <dbReference type="ARBA" id="ARBA00023015"/>
    </source>
</evidence>
<dbReference type="PANTHER" id="PTHR45658">
    <property type="entry name" value="GATA TRANSCRIPTION FACTOR"/>
    <property type="match status" value="1"/>
</dbReference>
<comment type="similarity">
    <text evidence="1">Belongs to the type IV zinc-finger family. Class A subfamily.</text>
</comment>
<dbReference type="PROSITE" id="PS50114">
    <property type="entry name" value="GATA_ZN_FINGER_2"/>
    <property type="match status" value="1"/>
</dbReference>
<evidence type="ECO:0000256" key="1">
    <source>
        <dbReference type="ARBA" id="ARBA00005694"/>
    </source>
</evidence>
<dbReference type="InterPro" id="IPR013088">
    <property type="entry name" value="Znf_NHR/GATA"/>
</dbReference>
<dbReference type="AlphaFoldDB" id="A0AAD8J0B6"/>
<protein>
    <submittedName>
        <fullName evidence="11">GATA transcription factor</fullName>
    </submittedName>
</protein>
<proteinExistence type="inferred from homology"/>
<dbReference type="Proteomes" id="UP001237642">
    <property type="component" value="Unassembled WGS sequence"/>
</dbReference>
<dbReference type="InterPro" id="IPR051140">
    <property type="entry name" value="GATA_TF"/>
</dbReference>
<evidence type="ECO:0000256" key="4">
    <source>
        <dbReference type="ARBA" id="ARBA00022833"/>
    </source>
</evidence>
<evidence type="ECO:0000256" key="3">
    <source>
        <dbReference type="ARBA" id="ARBA00022771"/>
    </source>
</evidence>
<dbReference type="CDD" id="cd00202">
    <property type="entry name" value="ZnF_GATA"/>
    <property type="match status" value="1"/>
</dbReference>
<keyword evidence="2" id="KW-0479">Metal-binding</keyword>
<sequence length="396" mass="44236">MEYCMEAKAFKSSLLSETVLKSTTQQVVVDDMWCFNGVNNVRNSDDFSVDDLLDFSNKDLEPCFEEKEYLSHDKGIDDDKSFNFTSPSSGDFDSLPVPVDEMEHLEWLSQFIDDSVSSMPSWLPGNPREKVRNFDVIRSEPATKKFTVLDLPKPVCTKARSKRSRRPNGYIWSLGLILLTESLSSSLYSSHSQDSSLTSAVMNFEVVENTGSFQKPPSQKRQKKNPICESELVSSGSNSLRTCTHCLVQKTPQWRTGPLGPKTLCNACGVRFKLGRLFPEYRPACSPTFAGHIHSNSHRKVLEMRRKKEAEEYVMPGLTLQRELYESRNVVMQSSGKMDLAGDGKAATAGSVVDADTGRKQNGKAKQNKVGALYLEAEDQLMAAEKQKVLDKDGSP</sequence>
<reference evidence="11" key="2">
    <citation type="submission" date="2023-05" db="EMBL/GenBank/DDBJ databases">
        <authorList>
            <person name="Schelkunov M.I."/>
        </authorList>
    </citation>
    <scope>NUCLEOTIDE SEQUENCE</scope>
    <source>
        <strain evidence="11">Hsosn_3</strain>
        <tissue evidence="11">Leaf</tissue>
    </source>
</reference>
<dbReference type="PANTHER" id="PTHR45658:SF41">
    <property type="entry name" value="GATA TRANSCRIPTION FACTOR 3"/>
    <property type="match status" value="1"/>
</dbReference>
<accession>A0AAD8J0B6</accession>
<keyword evidence="7" id="KW-0010">Activator</keyword>
<dbReference type="SMART" id="SM00401">
    <property type="entry name" value="ZnF_GATA"/>
    <property type="match status" value="1"/>
</dbReference>